<dbReference type="GeneTree" id="ENSGT00950000182969"/>
<proteinExistence type="predicted"/>
<feature type="region of interest" description="Disordered" evidence="5">
    <location>
        <begin position="404"/>
        <end position="460"/>
    </location>
</feature>
<feature type="compositionally biased region" description="Basic residues" evidence="5">
    <location>
        <begin position="451"/>
        <end position="460"/>
    </location>
</feature>
<keyword evidence="8" id="KW-1185">Reference proteome</keyword>
<name>A0A8C4T9B2_ERPCA</name>
<dbReference type="FunFam" id="1.20.5.1160:FF:000002">
    <property type="entry name" value="Type I keratin 10"/>
    <property type="match status" value="1"/>
</dbReference>
<dbReference type="Proteomes" id="UP000694620">
    <property type="component" value="Chromosome 14"/>
</dbReference>
<dbReference type="GO" id="GO:0005882">
    <property type="term" value="C:intermediate filament"/>
    <property type="evidence" value="ECO:0007669"/>
    <property type="project" value="UniProtKB-KW"/>
</dbReference>
<evidence type="ECO:0000313" key="8">
    <source>
        <dbReference type="Proteomes" id="UP000694620"/>
    </source>
</evidence>
<feature type="compositionally biased region" description="Polar residues" evidence="5">
    <location>
        <begin position="411"/>
        <end position="432"/>
    </location>
</feature>
<evidence type="ECO:0000259" key="6">
    <source>
        <dbReference type="PROSITE" id="PS51842"/>
    </source>
</evidence>
<dbReference type="InterPro" id="IPR002957">
    <property type="entry name" value="Keratin_I"/>
</dbReference>
<evidence type="ECO:0000256" key="4">
    <source>
        <dbReference type="SAM" id="Coils"/>
    </source>
</evidence>
<dbReference type="Gene3D" id="1.20.5.1160">
    <property type="entry name" value="Vasodilator-stimulated phosphoprotein"/>
    <property type="match status" value="1"/>
</dbReference>
<evidence type="ECO:0000256" key="3">
    <source>
        <dbReference type="ARBA" id="ARBA00023054"/>
    </source>
</evidence>
<reference evidence="7" key="3">
    <citation type="submission" date="2025-09" db="UniProtKB">
        <authorList>
            <consortium name="Ensembl"/>
        </authorList>
    </citation>
    <scope>IDENTIFICATION</scope>
</reference>
<dbReference type="PANTHER" id="PTHR23239">
    <property type="entry name" value="INTERMEDIATE FILAMENT"/>
    <property type="match status" value="1"/>
</dbReference>
<dbReference type="PANTHER" id="PTHR23239:SF367">
    <property type="entry name" value="KERATIN 15-RELATED"/>
    <property type="match status" value="1"/>
</dbReference>
<keyword evidence="3 4" id="KW-0175">Coiled coil</keyword>
<reference evidence="7" key="2">
    <citation type="submission" date="2025-08" db="UniProtKB">
        <authorList>
            <consortium name="Ensembl"/>
        </authorList>
    </citation>
    <scope>IDENTIFICATION</scope>
</reference>
<gene>
    <name evidence="7" type="primary">LOC114664493</name>
</gene>
<dbReference type="Ensembl" id="ENSECRT00000029767.1">
    <property type="protein sequence ID" value="ENSECRP00000029151.1"/>
    <property type="gene ID" value="ENSECRG00000013370.1"/>
</dbReference>
<dbReference type="FunFam" id="1.20.5.170:FF:000002">
    <property type="entry name" value="Type I keratin KA11"/>
    <property type="match status" value="1"/>
</dbReference>
<dbReference type="GO" id="GO:0005198">
    <property type="term" value="F:structural molecule activity"/>
    <property type="evidence" value="ECO:0007669"/>
    <property type="project" value="InterPro"/>
</dbReference>
<organism evidence="7 8">
    <name type="scientific">Erpetoichthys calabaricus</name>
    <name type="common">Rope fish</name>
    <name type="synonym">Calamoichthys calabaricus</name>
    <dbReference type="NCBI Taxonomy" id="27687"/>
    <lineage>
        <taxon>Eukaryota</taxon>
        <taxon>Metazoa</taxon>
        <taxon>Chordata</taxon>
        <taxon>Craniata</taxon>
        <taxon>Vertebrata</taxon>
        <taxon>Euteleostomi</taxon>
        <taxon>Actinopterygii</taxon>
        <taxon>Polypteriformes</taxon>
        <taxon>Polypteridae</taxon>
        <taxon>Erpetoichthys</taxon>
    </lineage>
</organism>
<evidence type="ECO:0000256" key="1">
    <source>
        <dbReference type="ARBA" id="ARBA00022744"/>
    </source>
</evidence>
<feature type="coiled-coil region" evidence="4">
    <location>
        <begin position="307"/>
        <end position="380"/>
    </location>
</feature>
<dbReference type="SUPFAM" id="SSF64593">
    <property type="entry name" value="Intermediate filament protein, coiled coil region"/>
    <property type="match status" value="2"/>
</dbReference>
<keyword evidence="2" id="KW-0403">Intermediate filament</keyword>
<dbReference type="FunFam" id="1.20.5.500:FF:000001">
    <property type="entry name" value="Type II keratin 23"/>
    <property type="match status" value="1"/>
</dbReference>
<dbReference type="InterPro" id="IPR039008">
    <property type="entry name" value="IF_rod_dom"/>
</dbReference>
<dbReference type="SMART" id="SM01391">
    <property type="entry name" value="Filament"/>
    <property type="match status" value="1"/>
</dbReference>
<dbReference type="PRINTS" id="PR01248">
    <property type="entry name" value="TYPE1KERATIN"/>
</dbReference>
<feature type="coiled-coil region" evidence="4">
    <location>
        <begin position="105"/>
        <end position="139"/>
    </location>
</feature>
<evidence type="ECO:0000256" key="5">
    <source>
        <dbReference type="SAM" id="MobiDB-lite"/>
    </source>
</evidence>
<evidence type="ECO:0000256" key="2">
    <source>
        <dbReference type="ARBA" id="ARBA00022754"/>
    </source>
</evidence>
<accession>A0A8C4T9B2</accession>
<protein>
    <submittedName>
        <fullName evidence="7">Keratin 98</fullName>
    </submittedName>
</protein>
<feature type="domain" description="IF rod" evidence="6">
    <location>
        <begin position="101"/>
        <end position="409"/>
    </location>
</feature>
<sequence>MSGASFNYGSSARSTMPLVYGASSSLSLRSGAGALGGQRSHSLYGGTSGRGARISSASVSGVRSSAGGFSSASGAFGSSAGSLSFGALNLESGSAAINASGKETMQNLNDRLASYLEKVRSLEEANAKLEKQIREWGESHTVVTRDVTSFDSSIEDLRAQILAASAVNSGLLLQIDNAKLAADDFRVKYENELAMRQSVEFDIAGLKKLLSDLTLGRSDLEMQIESVKDELLFLKKNHEEEMTSYRSQLSGQVQVEVDAAPSVDLNKVIEEIREQYEALAAKNRRDAEVWFQSKVSGLGCHVSNETLETSKMEIKEHKHTMQSLEIELQSLLSTKQSLEASLEETKARYAAQLAHLQGVVDSLEAQLAQMRADMERNAEDYRILLDIKTRLELEIAEYRRLLDGEDGGASTGKSSIRLNKSSGSPPGTSGAVSMQRGRGGHTSALAENTNYKRRASIRAQ</sequence>
<dbReference type="Gene3D" id="1.20.5.500">
    <property type="entry name" value="Single helix bin"/>
    <property type="match status" value="1"/>
</dbReference>
<reference evidence="7" key="1">
    <citation type="submission" date="2021-06" db="EMBL/GenBank/DDBJ databases">
        <authorList>
            <consortium name="Wellcome Sanger Institute Data Sharing"/>
        </authorList>
    </citation>
    <scope>NUCLEOTIDE SEQUENCE [LARGE SCALE GENOMIC DNA]</scope>
</reference>
<evidence type="ECO:0000313" key="7">
    <source>
        <dbReference type="Ensembl" id="ENSECRP00000029151.1"/>
    </source>
</evidence>
<keyword evidence="1" id="KW-0416">Keratin</keyword>
<dbReference type="Gene3D" id="1.20.5.170">
    <property type="match status" value="1"/>
</dbReference>
<dbReference type="PROSITE" id="PS51842">
    <property type="entry name" value="IF_ROD_2"/>
    <property type="match status" value="1"/>
</dbReference>
<dbReference type="Pfam" id="PF00038">
    <property type="entry name" value="Filament"/>
    <property type="match status" value="1"/>
</dbReference>
<dbReference type="AlphaFoldDB" id="A0A8C4T9B2"/>